<keyword evidence="2" id="KW-0812">Transmembrane</keyword>
<feature type="transmembrane region" description="Helical" evidence="2">
    <location>
        <begin position="209"/>
        <end position="227"/>
    </location>
</feature>
<proteinExistence type="predicted"/>
<evidence type="ECO:0000256" key="2">
    <source>
        <dbReference type="SAM" id="Phobius"/>
    </source>
</evidence>
<evidence type="ECO:0000313" key="4">
    <source>
        <dbReference type="Proteomes" id="UP000030466"/>
    </source>
</evidence>
<keyword evidence="4" id="KW-1185">Reference proteome</keyword>
<feature type="transmembrane region" description="Helical" evidence="2">
    <location>
        <begin position="289"/>
        <end position="310"/>
    </location>
</feature>
<feature type="region of interest" description="Disordered" evidence="1">
    <location>
        <begin position="1"/>
        <end position="24"/>
    </location>
</feature>
<keyword evidence="2" id="KW-0472">Membrane</keyword>
<feature type="transmembrane region" description="Helical" evidence="2">
    <location>
        <begin position="32"/>
        <end position="53"/>
    </location>
</feature>
<dbReference type="OrthoDB" id="4964652at2"/>
<gene>
    <name evidence="3" type="ORF">GY22_11360</name>
</gene>
<protein>
    <submittedName>
        <fullName evidence="3">Uncharacterized protein</fullName>
    </submittedName>
</protein>
<reference evidence="3 4" key="1">
    <citation type="journal article" date="2003" name="Int. J. Syst. Evol. Microbiol.">
        <title>Kocuria polaris sp. nov., an orange-pigmented psychrophilic bacterium isolated from an Antarctic cyanobacterial mat sample.</title>
        <authorList>
            <person name="Reddy G.S."/>
            <person name="Prakash J.S."/>
            <person name="Prabahar V."/>
            <person name="Matsumoto G.I."/>
            <person name="Stackebrandt E."/>
            <person name="Shivaji S."/>
        </authorList>
    </citation>
    <scope>NUCLEOTIDE SEQUENCE [LARGE SCALE GENOMIC DNA]</scope>
    <source>
        <strain evidence="3 4">CMS 76or</strain>
    </source>
</reference>
<accession>A0A0A6VSL1</accession>
<dbReference type="Proteomes" id="UP000030466">
    <property type="component" value="Unassembled WGS sequence"/>
</dbReference>
<evidence type="ECO:0000256" key="1">
    <source>
        <dbReference type="SAM" id="MobiDB-lite"/>
    </source>
</evidence>
<comment type="caution">
    <text evidence="3">The sequence shown here is derived from an EMBL/GenBank/DDBJ whole genome shotgun (WGS) entry which is preliminary data.</text>
</comment>
<dbReference type="AlphaFoldDB" id="A0A0A6VSL1"/>
<sequence length="322" mass="33563">MSLSAPPAPGHRSAPRSAPRPRRRATTVLRTGLGTVLGLAAASLVALLVPLHWAQDTLVSRDGFTRVVGTLAEDRPFQEELARTAVGQVADRIVGERATGVGFLDRMFEDAARRAADVAADLTADPAYQRAWTEALTRTHEANVPVDGAVEEPPKDLVLDIAPVLREVDAAVQRAVGVDVGLAERESRITVPGSNTGRLIEAGTRVTDLAVPLTWTAAVLAVLALLVTRHRFAVLAVLGLGTLAGLGVVWLLVEQGVQRASGMLGGDPVVRLAADRAVLLLTDSLGEQMVTAAWAAGITGVVGLVGAILVSGGSRRGPRPTA</sequence>
<feature type="transmembrane region" description="Helical" evidence="2">
    <location>
        <begin position="234"/>
        <end position="253"/>
    </location>
</feature>
<name>A0A0A6VSL1_KOCRO</name>
<dbReference type="RefSeq" id="WP_035927482.1">
    <property type="nucleotide sequence ID" value="NZ_JSUH01000009.1"/>
</dbReference>
<organism evidence="3 4">
    <name type="scientific">Kocuria rosea subsp. polaris</name>
    <dbReference type="NCBI Taxonomy" id="136273"/>
    <lineage>
        <taxon>Bacteria</taxon>
        <taxon>Bacillati</taxon>
        <taxon>Actinomycetota</taxon>
        <taxon>Actinomycetes</taxon>
        <taxon>Micrococcales</taxon>
        <taxon>Micrococcaceae</taxon>
        <taxon>Kocuria</taxon>
    </lineage>
</organism>
<keyword evidence="2" id="KW-1133">Transmembrane helix</keyword>
<dbReference type="EMBL" id="JSUH01000009">
    <property type="protein sequence ID" value="KHD97258.1"/>
    <property type="molecule type" value="Genomic_DNA"/>
</dbReference>
<evidence type="ECO:0000313" key="3">
    <source>
        <dbReference type="EMBL" id="KHD97258.1"/>
    </source>
</evidence>